<dbReference type="AlphaFoldDB" id="A0A9W4DN15"/>
<protein>
    <submittedName>
        <fullName evidence="2">Uncharacterized protein</fullName>
    </submittedName>
</protein>
<accession>A0A9W4DN15</accession>
<feature type="region of interest" description="Disordered" evidence="1">
    <location>
        <begin position="1"/>
        <end position="305"/>
    </location>
</feature>
<gene>
    <name evidence="2" type="ORF">SCOCK_20005</name>
</gene>
<name>A0A9W4DN15_9ACTN</name>
<proteinExistence type="predicted"/>
<feature type="compositionally biased region" description="Low complexity" evidence="1">
    <location>
        <begin position="19"/>
        <end position="32"/>
    </location>
</feature>
<feature type="compositionally biased region" description="Basic and acidic residues" evidence="1">
    <location>
        <begin position="204"/>
        <end position="221"/>
    </location>
</feature>
<feature type="compositionally biased region" description="Basic residues" evidence="1">
    <location>
        <begin position="109"/>
        <end position="136"/>
    </location>
</feature>
<dbReference type="EMBL" id="CAJSLV010000048">
    <property type="protein sequence ID" value="CAG6392974.1"/>
    <property type="molecule type" value="Genomic_DNA"/>
</dbReference>
<organism evidence="2 3">
    <name type="scientific">Actinacidiphila cocklensis</name>
    <dbReference type="NCBI Taxonomy" id="887465"/>
    <lineage>
        <taxon>Bacteria</taxon>
        <taxon>Bacillati</taxon>
        <taxon>Actinomycetota</taxon>
        <taxon>Actinomycetes</taxon>
        <taxon>Kitasatosporales</taxon>
        <taxon>Streptomycetaceae</taxon>
        <taxon>Actinacidiphila</taxon>
    </lineage>
</organism>
<comment type="caution">
    <text evidence="2">The sequence shown here is derived from an EMBL/GenBank/DDBJ whole genome shotgun (WGS) entry which is preliminary data.</text>
</comment>
<evidence type="ECO:0000256" key="1">
    <source>
        <dbReference type="SAM" id="MobiDB-lite"/>
    </source>
</evidence>
<feature type="compositionally biased region" description="Low complexity" evidence="1">
    <location>
        <begin position="233"/>
        <end position="242"/>
    </location>
</feature>
<keyword evidence="3" id="KW-1185">Reference proteome</keyword>
<feature type="compositionally biased region" description="Basic residues" evidence="1">
    <location>
        <begin position="186"/>
        <end position="198"/>
    </location>
</feature>
<sequence>MARGRHRGGDLRRGRGRAADLLQRPAAEAAGAAGDGHRRHRRGHGQLHGAVDEAPLARPAQGPGGRGRPRTDRGLGLRAGADGLPRGAARGLRDLGLPAGDLQRERQPRLRRHRRRARRRARRRHRLRHLPRRRPHQPLALLPRHRPGADPGRRRAGGHRADDRSRGRLAGAGHPRVRPVMAGAPRHPHLLRGHRRPGHPAVPRLDDGHRLAGLRDPDGRRRAVAGPRPQGPRPATRRLTAPPRDDRPTGAVPVPVRTQPPTGADRDPPSHPPPSPGLRGHRDLRRPAAGGLRWRQGRLEGLRVR</sequence>
<feature type="compositionally biased region" description="Low complexity" evidence="1">
    <location>
        <begin position="76"/>
        <end position="101"/>
    </location>
</feature>
<dbReference type="Proteomes" id="UP001152519">
    <property type="component" value="Unassembled WGS sequence"/>
</dbReference>
<feature type="compositionally biased region" description="Basic and acidic residues" evidence="1">
    <location>
        <begin position="147"/>
        <end position="166"/>
    </location>
</feature>
<evidence type="ECO:0000313" key="2">
    <source>
        <dbReference type="EMBL" id="CAG6392974.1"/>
    </source>
</evidence>
<reference evidence="2" key="1">
    <citation type="submission" date="2021-05" db="EMBL/GenBank/DDBJ databases">
        <authorList>
            <person name="Arsene-Ploetze F."/>
        </authorList>
    </citation>
    <scope>NUCLEOTIDE SEQUENCE</scope>
    <source>
        <strain evidence="2">DSM 42138</strain>
    </source>
</reference>
<evidence type="ECO:0000313" key="3">
    <source>
        <dbReference type="Proteomes" id="UP001152519"/>
    </source>
</evidence>